<dbReference type="AlphaFoldDB" id="A0A7X0IEA4"/>
<sequence>MCSVCAEELHADPAPRPPVPAPRGMPECWSAAPYRGAARGLVLAYKERGRTALIRPLADVLATVLLSVPALPTGPLTLVPVPSARSAVRRRGHDPVARLAAATAARLRTLGLPASCTPALRHHRRVRDQAGLTATERAANLSNAFAVRRRRPTRPPVTAVLVDDIVTTGTTLTEAATTLRRTGIPVPLAITLTATPRLRR</sequence>
<keyword evidence="2" id="KW-1185">Reference proteome</keyword>
<gene>
    <name evidence="1" type="ORF">BJ992_001508</name>
</gene>
<reference evidence="1 2" key="1">
    <citation type="submission" date="2020-08" db="EMBL/GenBank/DDBJ databases">
        <title>Sequencing the genomes of 1000 actinobacteria strains.</title>
        <authorList>
            <person name="Klenk H.-P."/>
        </authorList>
    </citation>
    <scope>NUCLEOTIDE SEQUENCE [LARGE SCALE GENOMIC DNA]</scope>
    <source>
        <strain evidence="1 2">DSM 44936</strain>
    </source>
</reference>
<name>A0A7X0IEA4_9ACTN</name>
<keyword evidence="1" id="KW-0808">Transferase</keyword>
<dbReference type="PANTHER" id="PTHR47505">
    <property type="entry name" value="DNA UTILIZATION PROTEIN YHGH"/>
    <property type="match status" value="1"/>
</dbReference>
<dbReference type="InterPro" id="IPR051910">
    <property type="entry name" value="ComF/GntX_DNA_util-trans"/>
</dbReference>
<proteinExistence type="predicted"/>
<protein>
    <submittedName>
        <fullName evidence="1">Putative amidophosphoribosyltransferase</fullName>
    </submittedName>
</protein>
<accession>A0A7X0IEA4</accession>
<dbReference type="InterPro" id="IPR029057">
    <property type="entry name" value="PRTase-like"/>
</dbReference>
<dbReference type="PANTHER" id="PTHR47505:SF1">
    <property type="entry name" value="DNA UTILIZATION PROTEIN YHGH"/>
    <property type="match status" value="1"/>
</dbReference>
<dbReference type="GO" id="GO:0016757">
    <property type="term" value="F:glycosyltransferase activity"/>
    <property type="evidence" value="ECO:0007669"/>
    <property type="project" value="UniProtKB-KW"/>
</dbReference>
<dbReference type="Gene3D" id="3.40.50.2020">
    <property type="match status" value="1"/>
</dbReference>
<organism evidence="1 2">
    <name type="scientific">Sphaerisporangium rubeum</name>
    <dbReference type="NCBI Taxonomy" id="321317"/>
    <lineage>
        <taxon>Bacteria</taxon>
        <taxon>Bacillati</taxon>
        <taxon>Actinomycetota</taxon>
        <taxon>Actinomycetes</taxon>
        <taxon>Streptosporangiales</taxon>
        <taxon>Streptosporangiaceae</taxon>
        <taxon>Sphaerisporangium</taxon>
    </lineage>
</organism>
<evidence type="ECO:0000313" key="2">
    <source>
        <dbReference type="Proteomes" id="UP000555564"/>
    </source>
</evidence>
<dbReference type="SUPFAM" id="SSF53271">
    <property type="entry name" value="PRTase-like"/>
    <property type="match status" value="1"/>
</dbReference>
<evidence type="ECO:0000313" key="1">
    <source>
        <dbReference type="EMBL" id="MBB6472077.1"/>
    </source>
</evidence>
<comment type="caution">
    <text evidence="1">The sequence shown here is derived from an EMBL/GenBank/DDBJ whole genome shotgun (WGS) entry which is preliminary data.</text>
</comment>
<dbReference type="RefSeq" id="WP_343072538.1">
    <property type="nucleotide sequence ID" value="NZ_BAAALO010000017.1"/>
</dbReference>
<keyword evidence="1" id="KW-0328">Glycosyltransferase</keyword>
<dbReference type="Proteomes" id="UP000555564">
    <property type="component" value="Unassembled WGS sequence"/>
</dbReference>
<dbReference type="EMBL" id="JACHIU010000001">
    <property type="protein sequence ID" value="MBB6472077.1"/>
    <property type="molecule type" value="Genomic_DNA"/>
</dbReference>